<reference evidence="2 3" key="1">
    <citation type="submission" date="2023-03" db="EMBL/GenBank/DDBJ databases">
        <title>High recombination rates correlate with genetic variation in Cardiocondyla obscurior ants.</title>
        <authorList>
            <person name="Errbii M."/>
        </authorList>
    </citation>
    <scope>NUCLEOTIDE SEQUENCE [LARGE SCALE GENOMIC DNA]</scope>
    <source>
        <strain evidence="2">Alpha-2009</strain>
        <tissue evidence="2">Whole body</tissue>
    </source>
</reference>
<dbReference type="Proteomes" id="UP001430953">
    <property type="component" value="Unassembled WGS sequence"/>
</dbReference>
<protein>
    <submittedName>
        <fullName evidence="2">Uncharacterized protein</fullName>
    </submittedName>
</protein>
<accession>A0AAW2GKX9</accession>
<feature type="region of interest" description="Disordered" evidence="1">
    <location>
        <begin position="109"/>
        <end position="129"/>
    </location>
</feature>
<gene>
    <name evidence="2" type="ORF">PUN28_003270</name>
</gene>
<evidence type="ECO:0000256" key="1">
    <source>
        <dbReference type="SAM" id="MobiDB-lite"/>
    </source>
</evidence>
<organism evidence="2 3">
    <name type="scientific">Cardiocondyla obscurior</name>
    <dbReference type="NCBI Taxonomy" id="286306"/>
    <lineage>
        <taxon>Eukaryota</taxon>
        <taxon>Metazoa</taxon>
        <taxon>Ecdysozoa</taxon>
        <taxon>Arthropoda</taxon>
        <taxon>Hexapoda</taxon>
        <taxon>Insecta</taxon>
        <taxon>Pterygota</taxon>
        <taxon>Neoptera</taxon>
        <taxon>Endopterygota</taxon>
        <taxon>Hymenoptera</taxon>
        <taxon>Apocrita</taxon>
        <taxon>Aculeata</taxon>
        <taxon>Formicoidea</taxon>
        <taxon>Formicidae</taxon>
        <taxon>Myrmicinae</taxon>
        <taxon>Cardiocondyla</taxon>
    </lineage>
</organism>
<keyword evidence="3" id="KW-1185">Reference proteome</keyword>
<evidence type="ECO:0000313" key="3">
    <source>
        <dbReference type="Proteomes" id="UP001430953"/>
    </source>
</evidence>
<name>A0AAW2GKX9_9HYME</name>
<proteinExistence type="predicted"/>
<dbReference type="AlphaFoldDB" id="A0AAW2GKX9"/>
<feature type="compositionally biased region" description="Basic residues" evidence="1">
    <location>
        <begin position="111"/>
        <end position="122"/>
    </location>
</feature>
<comment type="caution">
    <text evidence="2">The sequence shown here is derived from an EMBL/GenBank/DDBJ whole genome shotgun (WGS) entry which is preliminary data.</text>
</comment>
<evidence type="ECO:0000313" key="2">
    <source>
        <dbReference type="EMBL" id="KAL0127892.1"/>
    </source>
</evidence>
<sequence>MQRIMLYITLTLHFSKDSRRKSLRGPLRLIENRPAGNPMKNDPALGYVCGTAGPLVLDKSCVNIGENVHRVLALFFFFFFIPPPRYPLKYSLHRSARAGRVKLTRPIVSTGKKKRHRRAKRGCRGEEIK</sequence>
<dbReference type="EMBL" id="JADYXP020000003">
    <property type="protein sequence ID" value="KAL0127892.1"/>
    <property type="molecule type" value="Genomic_DNA"/>
</dbReference>